<feature type="signal peptide" evidence="1">
    <location>
        <begin position="1"/>
        <end position="26"/>
    </location>
</feature>
<dbReference type="AlphaFoldDB" id="A0A1F6Y319"/>
<accession>A0A1F6Y319</accession>
<evidence type="ECO:0008006" key="4">
    <source>
        <dbReference type="Google" id="ProtNLM"/>
    </source>
</evidence>
<gene>
    <name evidence="2" type="ORF">A3G53_03550</name>
</gene>
<dbReference type="SUPFAM" id="SSF55486">
    <property type="entry name" value="Metalloproteases ('zincins'), catalytic domain"/>
    <property type="match status" value="1"/>
</dbReference>
<keyword evidence="1" id="KW-0732">Signal</keyword>
<evidence type="ECO:0000313" key="3">
    <source>
        <dbReference type="Proteomes" id="UP000178645"/>
    </source>
</evidence>
<sequence length="271" mass="29742">MHKKISFIVIMFLLVGFLSLPGSANASHSWGGYHWARTSNPFTLKLGDNMSSTWDTHLSTASVDWTASSVLNTSVVSGLSNPKNCRATLGRVEVCNSKYGNNGWLGIAQIWITGGKHITQGVTKMNDTYFNTSTYNTPAWKQFVVCQEVGHTFGLDHQDENFGNANLGSCMDYTNDPDGGVGGASATDPSNEHPNTHDYAQLGTIYTHLDSITTILSSAPSKKGNALPENLENRLEWGRSVRQDLQGRDNVFVRDLGRGEKVLTHVFWAQE</sequence>
<reference evidence="2 3" key="1">
    <citation type="journal article" date="2016" name="Nat. Commun.">
        <title>Thousands of microbial genomes shed light on interconnected biogeochemical processes in an aquifer system.</title>
        <authorList>
            <person name="Anantharaman K."/>
            <person name="Brown C.T."/>
            <person name="Hug L.A."/>
            <person name="Sharon I."/>
            <person name="Castelle C.J."/>
            <person name="Probst A.J."/>
            <person name="Thomas B.C."/>
            <person name="Singh A."/>
            <person name="Wilkins M.J."/>
            <person name="Karaoz U."/>
            <person name="Brodie E.L."/>
            <person name="Williams K.H."/>
            <person name="Hubbard S.S."/>
            <person name="Banfield J.F."/>
        </authorList>
    </citation>
    <scope>NUCLEOTIDE SEQUENCE [LARGE SCALE GENOMIC DNA]</scope>
</reference>
<feature type="chain" id="PRO_5009527487" description="Peptidase M10 metallopeptidase domain-containing protein" evidence="1">
    <location>
        <begin position="27"/>
        <end position="271"/>
    </location>
</feature>
<dbReference type="GO" id="GO:0008237">
    <property type="term" value="F:metallopeptidase activity"/>
    <property type="evidence" value="ECO:0007669"/>
    <property type="project" value="InterPro"/>
</dbReference>
<evidence type="ECO:0000313" key="2">
    <source>
        <dbReference type="EMBL" id="OGJ00783.1"/>
    </source>
</evidence>
<comment type="caution">
    <text evidence="2">The sequence shown here is derived from an EMBL/GenBank/DDBJ whole genome shotgun (WGS) entry which is preliminary data.</text>
</comment>
<proteinExistence type="predicted"/>
<dbReference type="Proteomes" id="UP000178645">
    <property type="component" value="Unassembled WGS sequence"/>
</dbReference>
<organism evidence="2 3">
    <name type="scientific">Candidatus Nomurabacteria bacterium RIFCSPLOWO2_12_FULL_44_11</name>
    <dbReference type="NCBI Taxonomy" id="1801796"/>
    <lineage>
        <taxon>Bacteria</taxon>
        <taxon>Candidatus Nomuraibacteriota</taxon>
    </lineage>
</organism>
<dbReference type="EMBL" id="MFVU01000035">
    <property type="protein sequence ID" value="OGJ00783.1"/>
    <property type="molecule type" value="Genomic_DNA"/>
</dbReference>
<evidence type="ECO:0000256" key="1">
    <source>
        <dbReference type="SAM" id="SignalP"/>
    </source>
</evidence>
<dbReference type="Gene3D" id="3.40.390.10">
    <property type="entry name" value="Collagenase (Catalytic Domain)"/>
    <property type="match status" value="1"/>
</dbReference>
<dbReference type="InterPro" id="IPR024079">
    <property type="entry name" value="MetalloPept_cat_dom_sf"/>
</dbReference>
<protein>
    <recommendedName>
        <fullName evidence="4">Peptidase M10 metallopeptidase domain-containing protein</fullName>
    </recommendedName>
</protein>
<name>A0A1F6Y319_9BACT</name>